<evidence type="ECO:0000256" key="2">
    <source>
        <dbReference type="ARBA" id="ARBA00023015"/>
    </source>
</evidence>
<dbReference type="InterPro" id="IPR003340">
    <property type="entry name" value="B3_DNA-bd"/>
</dbReference>
<evidence type="ECO:0000256" key="1">
    <source>
        <dbReference type="ARBA" id="ARBA00004123"/>
    </source>
</evidence>
<dbReference type="CDD" id="cd10017">
    <property type="entry name" value="B3_DNA"/>
    <property type="match status" value="1"/>
</dbReference>
<evidence type="ECO:0000313" key="8">
    <source>
        <dbReference type="EnsemblPlants" id="AUR62033454-RA:cds"/>
    </source>
</evidence>
<feature type="region of interest" description="Disordered" evidence="7">
    <location>
        <begin position="189"/>
        <end position="208"/>
    </location>
</feature>
<keyword evidence="3" id="KW-0238">DNA-binding</keyword>
<evidence type="ECO:0000256" key="3">
    <source>
        <dbReference type="ARBA" id="ARBA00023125"/>
    </source>
</evidence>
<dbReference type="EnsemblPlants" id="AUR62033454-RA">
    <property type="protein sequence ID" value="AUR62033454-RA:cds"/>
    <property type="gene ID" value="AUR62033454"/>
</dbReference>
<evidence type="ECO:0000256" key="6">
    <source>
        <dbReference type="SAM" id="Coils"/>
    </source>
</evidence>
<feature type="coiled-coil region" evidence="6">
    <location>
        <begin position="352"/>
        <end position="386"/>
    </location>
</feature>
<reference evidence="8" key="1">
    <citation type="journal article" date="2017" name="Nature">
        <title>The genome of Chenopodium quinoa.</title>
        <authorList>
            <person name="Jarvis D.E."/>
            <person name="Ho Y.S."/>
            <person name="Lightfoot D.J."/>
            <person name="Schmoeckel S.M."/>
            <person name="Li B."/>
            <person name="Borm T.J.A."/>
            <person name="Ohyanagi H."/>
            <person name="Mineta K."/>
            <person name="Michell C.T."/>
            <person name="Saber N."/>
            <person name="Kharbatia N.M."/>
            <person name="Rupper R.R."/>
            <person name="Sharp A.R."/>
            <person name="Dally N."/>
            <person name="Boughton B.A."/>
            <person name="Woo Y.H."/>
            <person name="Gao G."/>
            <person name="Schijlen E.G.W.M."/>
            <person name="Guo X."/>
            <person name="Momin A.A."/>
            <person name="Negrao S."/>
            <person name="Al-Babili S."/>
            <person name="Gehring C."/>
            <person name="Roessner U."/>
            <person name="Jung C."/>
            <person name="Murphy K."/>
            <person name="Arold S.T."/>
            <person name="Gojobori T."/>
            <person name="van der Linden C.G."/>
            <person name="van Loo E.N."/>
            <person name="Jellen E.N."/>
            <person name="Maughan P.J."/>
            <person name="Tester M."/>
        </authorList>
    </citation>
    <scope>NUCLEOTIDE SEQUENCE [LARGE SCALE GENOMIC DNA]</scope>
    <source>
        <strain evidence="8">cv. PI 614886</strain>
    </source>
</reference>
<keyword evidence="4" id="KW-0804">Transcription</keyword>
<dbReference type="GO" id="GO:0003677">
    <property type="term" value="F:DNA binding"/>
    <property type="evidence" value="ECO:0007669"/>
    <property type="project" value="UniProtKB-KW"/>
</dbReference>
<dbReference type="InterPro" id="IPR015300">
    <property type="entry name" value="DNA-bd_pseudobarrel_sf"/>
</dbReference>
<name>A0A803MQA3_CHEQI</name>
<dbReference type="AlphaFoldDB" id="A0A803MQA3"/>
<dbReference type="Proteomes" id="UP000596660">
    <property type="component" value="Unplaced"/>
</dbReference>
<keyword evidence="9" id="KW-1185">Reference proteome</keyword>
<keyword evidence="6" id="KW-0175">Coiled coil</keyword>
<evidence type="ECO:0008006" key="10">
    <source>
        <dbReference type="Google" id="ProtNLM"/>
    </source>
</evidence>
<sequence length="413" mass="46138">MDTSDHTLFEDNVSVMSKSSKIPTKIESRKRARDISDDDESLENRELVVWVPPQKKERAKKKRVKTNDSSNEKNDKASKISTTQKFRRSDLSDPLPTGDKSSALKRAEEIQAMLVDEAGKKSSTKYLAAKVGLSGGWRGFSIDHGLLEGDIYVVRGQTYGEVDGSLELLTLNPGAGQQISEGNSQEKVLQTEEDNNTSSGYLSQSNSDIESGPEVLEGIQFSDSDIKFEGVEGFEDFHIVVDGLIMDSKFSATTRKKYYELCHSQSLFLHENFLKGLNCNLVVGIIAETINIADAIKSCKKASTSHEDLRVWEKTLKGFEMLGMKVDFLLTHINQLLGSAVESDTADESNKLKESIIKRALAKERMNLLENKLTQLKDSMQKINFEMDAEIKMSSALKQEASRIKEIIVDFFI</sequence>
<keyword evidence="2" id="KW-0805">Transcription regulation</keyword>
<evidence type="ECO:0000256" key="5">
    <source>
        <dbReference type="ARBA" id="ARBA00023242"/>
    </source>
</evidence>
<keyword evidence="5" id="KW-0539">Nucleus</keyword>
<proteinExistence type="predicted"/>
<feature type="region of interest" description="Disordered" evidence="7">
    <location>
        <begin position="1"/>
        <end position="103"/>
    </location>
</feature>
<reference evidence="8" key="2">
    <citation type="submission" date="2021-03" db="UniProtKB">
        <authorList>
            <consortium name="EnsemblPlants"/>
        </authorList>
    </citation>
    <scope>IDENTIFICATION</scope>
</reference>
<dbReference type="Gramene" id="AUR62033454-RA">
    <property type="protein sequence ID" value="AUR62033454-RA:cds"/>
    <property type="gene ID" value="AUR62033454"/>
</dbReference>
<dbReference type="SUPFAM" id="SSF101936">
    <property type="entry name" value="DNA-binding pseudobarrel domain"/>
    <property type="match status" value="1"/>
</dbReference>
<evidence type="ECO:0000256" key="7">
    <source>
        <dbReference type="SAM" id="MobiDB-lite"/>
    </source>
</evidence>
<protein>
    <recommendedName>
        <fullName evidence="10">TF-B3 domain-containing protein</fullName>
    </recommendedName>
</protein>
<feature type="compositionally biased region" description="Polar residues" evidence="7">
    <location>
        <begin position="196"/>
        <end position="208"/>
    </location>
</feature>
<evidence type="ECO:0000256" key="4">
    <source>
        <dbReference type="ARBA" id="ARBA00023163"/>
    </source>
</evidence>
<organism evidence="8 9">
    <name type="scientific">Chenopodium quinoa</name>
    <name type="common">Quinoa</name>
    <dbReference type="NCBI Taxonomy" id="63459"/>
    <lineage>
        <taxon>Eukaryota</taxon>
        <taxon>Viridiplantae</taxon>
        <taxon>Streptophyta</taxon>
        <taxon>Embryophyta</taxon>
        <taxon>Tracheophyta</taxon>
        <taxon>Spermatophyta</taxon>
        <taxon>Magnoliopsida</taxon>
        <taxon>eudicotyledons</taxon>
        <taxon>Gunneridae</taxon>
        <taxon>Pentapetalae</taxon>
        <taxon>Caryophyllales</taxon>
        <taxon>Chenopodiaceae</taxon>
        <taxon>Chenopodioideae</taxon>
        <taxon>Atripliceae</taxon>
        <taxon>Chenopodium</taxon>
    </lineage>
</organism>
<comment type="subcellular location">
    <subcellularLocation>
        <location evidence="1">Nucleus</location>
    </subcellularLocation>
</comment>
<feature type="compositionally biased region" description="Basic and acidic residues" evidence="7">
    <location>
        <begin position="24"/>
        <end position="35"/>
    </location>
</feature>
<accession>A0A803MQA3</accession>
<evidence type="ECO:0000313" key="9">
    <source>
        <dbReference type="Proteomes" id="UP000596660"/>
    </source>
</evidence>
<dbReference type="GO" id="GO:0005634">
    <property type="term" value="C:nucleus"/>
    <property type="evidence" value="ECO:0007669"/>
    <property type="project" value="UniProtKB-SubCell"/>
</dbReference>